<accession>A0AAJ2D9B5</accession>
<dbReference type="EMBL" id="JAVIGA010000009">
    <property type="protein sequence ID" value="MDQ9126924.1"/>
    <property type="molecule type" value="Genomic_DNA"/>
</dbReference>
<dbReference type="Pfam" id="PF06891">
    <property type="entry name" value="P2_Phage_GpR"/>
    <property type="match status" value="1"/>
</dbReference>
<dbReference type="InterPro" id="IPR009678">
    <property type="entry name" value="Phage_tail_completion_R"/>
</dbReference>
<dbReference type="Proteomes" id="UP001224622">
    <property type="component" value="Unassembled WGS sequence"/>
</dbReference>
<proteinExistence type="predicted"/>
<reference evidence="1" key="1">
    <citation type="submission" date="2023-08" db="EMBL/GenBank/DDBJ databases">
        <title>The Comparative Genomic Analysis of Yersiniaceae from Polar Regions.</title>
        <authorList>
            <person name="Goncharov A."/>
            <person name="Aslanov B."/>
            <person name="Kolodzhieva V."/>
            <person name="Azarov D."/>
            <person name="Mochov A."/>
            <person name="Lebedeva E."/>
        </authorList>
    </citation>
    <scope>NUCLEOTIDE SEQUENCE</scope>
    <source>
        <strain evidence="1">Vf</strain>
    </source>
</reference>
<gene>
    <name evidence="1" type="ORF">RDT67_10830</name>
</gene>
<evidence type="ECO:0000313" key="1">
    <source>
        <dbReference type="EMBL" id="MDQ9126924.1"/>
    </source>
</evidence>
<dbReference type="RefSeq" id="WP_309047369.1">
    <property type="nucleotide sequence ID" value="NZ_JAVIGA010000009.1"/>
</dbReference>
<sequence>MSQLDELYAFIKANLPERLMRTVGADAWMDDIELIHAAKDWGLDQRRVAIRKYTATLAWERWPYREYDPDVLFALVMVWLASRVNQHYDHLEFPAPSVFVELMNDRDAIITIDVPLADNIIVTVSDEGIIPIKDKRYVVAQPKVNVATAGWLIGTGSTAAPVVGK</sequence>
<protein>
    <submittedName>
        <fullName evidence="1">Phage tail protein</fullName>
    </submittedName>
</protein>
<organism evidence="1 2">
    <name type="scientific">Serratia fonticola</name>
    <dbReference type="NCBI Taxonomy" id="47917"/>
    <lineage>
        <taxon>Bacteria</taxon>
        <taxon>Pseudomonadati</taxon>
        <taxon>Pseudomonadota</taxon>
        <taxon>Gammaproteobacteria</taxon>
        <taxon>Enterobacterales</taxon>
        <taxon>Yersiniaceae</taxon>
        <taxon>Serratia</taxon>
    </lineage>
</organism>
<comment type="caution">
    <text evidence="1">The sequence shown here is derived from an EMBL/GenBank/DDBJ whole genome shotgun (WGS) entry which is preliminary data.</text>
</comment>
<name>A0AAJ2D9B5_SERFO</name>
<evidence type="ECO:0000313" key="2">
    <source>
        <dbReference type="Proteomes" id="UP001224622"/>
    </source>
</evidence>
<dbReference type="AlphaFoldDB" id="A0AAJ2D9B5"/>